<organism evidence="1 2">
    <name type="scientific">Pleuronectes platessa</name>
    <name type="common">European plaice</name>
    <dbReference type="NCBI Taxonomy" id="8262"/>
    <lineage>
        <taxon>Eukaryota</taxon>
        <taxon>Metazoa</taxon>
        <taxon>Chordata</taxon>
        <taxon>Craniata</taxon>
        <taxon>Vertebrata</taxon>
        <taxon>Euteleostomi</taxon>
        <taxon>Actinopterygii</taxon>
        <taxon>Neopterygii</taxon>
        <taxon>Teleostei</taxon>
        <taxon>Neoteleostei</taxon>
        <taxon>Acanthomorphata</taxon>
        <taxon>Carangaria</taxon>
        <taxon>Pleuronectiformes</taxon>
        <taxon>Pleuronectoidei</taxon>
        <taxon>Pleuronectidae</taxon>
        <taxon>Pleuronectes</taxon>
    </lineage>
</organism>
<protein>
    <submittedName>
        <fullName evidence="1">Uncharacterized protein</fullName>
    </submittedName>
</protein>
<dbReference type="Proteomes" id="UP001153269">
    <property type="component" value="Unassembled WGS sequence"/>
</dbReference>
<sequence length="114" mass="13068">MAVGRFETFAVPCALMIRGPEPFDWKQTIWAAFCYVWDLFLVICQTSDSSPHLLEKDLTMWDSKSEQADIPPLMKPFNPGRFTAQKFGFNDSLTMVSYVRKKRKSCCAPEHDAP</sequence>
<dbReference type="AlphaFoldDB" id="A0A9N7UTW5"/>
<keyword evidence="2" id="KW-1185">Reference proteome</keyword>
<comment type="caution">
    <text evidence="1">The sequence shown here is derived from an EMBL/GenBank/DDBJ whole genome shotgun (WGS) entry which is preliminary data.</text>
</comment>
<dbReference type="EMBL" id="CADEAL010002093">
    <property type="protein sequence ID" value="CAB1437977.1"/>
    <property type="molecule type" value="Genomic_DNA"/>
</dbReference>
<proteinExistence type="predicted"/>
<name>A0A9N7UTW5_PLEPL</name>
<gene>
    <name evidence="1" type="ORF">PLEPLA_LOCUS25950</name>
</gene>
<evidence type="ECO:0000313" key="2">
    <source>
        <dbReference type="Proteomes" id="UP001153269"/>
    </source>
</evidence>
<accession>A0A9N7UTW5</accession>
<reference evidence="1" key="1">
    <citation type="submission" date="2020-03" db="EMBL/GenBank/DDBJ databases">
        <authorList>
            <person name="Weist P."/>
        </authorList>
    </citation>
    <scope>NUCLEOTIDE SEQUENCE</scope>
</reference>
<evidence type="ECO:0000313" key="1">
    <source>
        <dbReference type="EMBL" id="CAB1437977.1"/>
    </source>
</evidence>